<evidence type="ECO:0000256" key="1">
    <source>
        <dbReference type="SAM" id="MobiDB-lite"/>
    </source>
</evidence>
<dbReference type="RefSeq" id="WP_169795774.1">
    <property type="nucleotide sequence ID" value="NZ_AP014636.1"/>
</dbReference>
<evidence type="ECO:0008006" key="4">
    <source>
        <dbReference type="Google" id="ProtNLM"/>
    </source>
</evidence>
<proteinExistence type="predicted"/>
<dbReference type="EMBL" id="JAIWIU010000015">
    <property type="protein sequence ID" value="MCA2015084.1"/>
    <property type="molecule type" value="Genomic_DNA"/>
</dbReference>
<feature type="region of interest" description="Disordered" evidence="1">
    <location>
        <begin position="1"/>
        <end position="30"/>
    </location>
</feature>
<dbReference type="Proteomes" id="UP001199044">
    <property type="component" value="Unassembled WGS sequence"/>
</dbReference>
<evidence type="ECO:0000313" key="3">
    <source>
        <dbReference type="Proteomes" id="UP001199044"/>
    </source>
</evidence>
<evidence type="ECO:0000313" key="2">
    <source>
        <dbReference type="EMBL" id="MCA2015084.1"/>
    </source>
</evidence>
<gene>
    <name evidence="2" type="ORF">LDJ79_03115</name>
</gene>
<sequence>MSKKTKTTKAKPQQDDSLNKKSLSEHETRKKIEEILAQREFDRLFEL</sequence>
<accession>A0ABS7YLJ1</accession>
<organism evidence="2 3">
    <name type="scientific">Vibrio tritonius</name>
    <dbReference type="NCBI Taxonomy" id="1435069"/>
    <lineage>
        <taxon>Bacteria</taxon>
        <taxon>Pseudomonadati</taxon>
        <taxon>Pseudomonadota</taxon>
        <taxon>Gammaproteobacteria</taxon>
        <taxon>Vibrionales</taxon>
        <taxon>Vibrionaceae</taxon>
        <taxon>Vibrio</taxon>
    </lineage>
</organism>
<protein>
    <recommendedName>
        <fullName evidence="4">Adenosine deaminase</fullName>
    </recommendedName>
</protein>
<comment type="caution">
    <text evidence="2">The sequence shown here is derived from an EMBL/GenBank/DDBJ whole genome shotgun (WGS) entry which is preliminary data.</text>
</comment>
<reference evidence="3" key="1">
    <citation type="submission" date="2023-07" db="EMBL/GenBank/DDBJ databases">
        <title>Molecular identification of indigenous halophilic bacteria isolated from red sea cost, biodegradation of synthetic dyes and assessment of degraded metabolite toxicity.</title>
        <authorList>
            <person name="Chaieb K."/>
            <person name="Altayb H.N."/>
        </authorList>
    </citation>
    <scope>NUCLEOTIDE SEQUENCE [LARGE SCALE GENOMIC DNA]</scope>
    <source>
        <strain evidence="3">K20</strain>
    </source>
</reference>
<name>A0ABS7YLJ1_9VIBR</name>
<feature type="compositionally biased region" description="Basic and acidic residues" evidence="1">
    <location>
        <begin position="12"/>
        <end position="30"/>
    </location>
</feature>
<keyword evidence="3" id="KW-1185">Reference proteome</keyword>